<keyword evidence="1" id="KW-0472">Membrane</keyword>
<proteinExistence type="predicted"/>
<feature type="transmembrane region" description="Helical" evidence="1">
    <location>
        <begin position="35"/>
        <end position="51"/>
    </location>
</feature>
<organism evidence="2">
    <name type="scientific">Sphingomonas psychrotolerans</name>
    <dbReference type="NCBI Taxonomy" id="1327635"/>
    <lineage>
        <taxon>Bacteria</taxon>
        <taxon>Pseudomonadati</taxon>
        <taxon>Pseudomonadota</taxon>
        <taxon>Alphaproteobacteria</taxon>
        <taxon>Sphingomonadales</taxon>
        <taxon>Sphingomonadaceae</taxon>
        <taxon>Sphingomonas</taxon>
    </lineage>
</organism>
<dbReference type="EMBL" id="JALMLT010000001">
    <property type="protein sequence ID" value="MDT8758287.1"/>
    <property type="molecule type" value="Genomic_DNA"/>
</dbReference>
<comment type="caution">
    <text evidence="2">The sequence shown here is derived from an EMBL/GenBank/DDBJ whole genome shotgun (WGS) entry which is preliminary data.</text>
</comment>
<gene>
    <name evidence="2" type="ORF">MZO42_06225</name>
</gene>
<feature type="transmembrane region" description="Helical" evidence="1">
    <location>
        <begin position="71"/>
        <end position="90"/>
    </location>
</feature>
<keyword evidence="1" id="KW-0812">Transmembrane</keyword>
<evidence type="ECO:0000313" key="2">
    <source>
        <dbReference type="EMBL" id="MDT8758287.1"/>
    </source>
</evidence>
<feature type="transmembrane region" description="Helical" evidence="1">
    <location>
        <begin position="96"/>
        <end position="115"/>
    </location>
</feature>
<name>A0ABU3N1C1_9SPHN</name>
<accession>A0ABU3N1C1</accession>
<keyword evidence="1" id="KW-1133">Transmembrane helix</keyword>
<protein>
    <submittedName>
        <fullName evidence="2">Ammonium transporter</fullName>
    </submittedName>
</protein>
<evidence type="ECO:0000256" key="1">
    <source>
        <dbReference type="SAM" id="Phobius"/>
    </source>
</evidence>
<sequence length="126" mass="13206">MRKELVPALIWAGGIILLALAATVARRQGYIDQDTVLRLVIGVNGLMIAYYGNRAPKAVAPSACAARIARVAGWSLVLSGLVYVGLWAFAPIPVAIAGGTAAVLTGMLVTLAYCLRSRAQDLGRTI</sequence>
<reference evidence="2" key="1">
    <citation type="submission" date="2022-04" db="EMBL/GenBank/DDBJ databases">
        <title>Tomato heritable bacteria conferring resistance against bacterial wilt.</title>
        <authorList>
            <person name="Yin J."/>
        </authorList>
    </citation>
    <scope>NUCLEOTIDE SEQUENCE</scope>
    <source>
        <strain evidence="2">Cra20</strain>
    </source>
</reference>